<feature type="non-terminal residue" evidence="1">
    <location>
        <position position="77"/>
    </location>
</feature>
<protein>
    <submittedName>
        <fullName evidence="1">Uncharacterized protein</fullName>
    </submittedName>
</protein>
<name>A0AAJ0HX04_9PEZI</name>
<reference evidence="1" key="1">
    <citation type="journal article" date="2023" name="Mol. Phylogenet. Evol.">
        <title>Genome-scale phylogeny and comparative genomics of the fungal order Sordariales.</title>
        <authorList>
            <person name="Hensen N."/>
            <person name="Bonometti L."/>
            <person name="Westerberg I."/>
            <person name="Brannstrom I.O."/>
            <person name="Guillou S."/>
            <person name="Cros-Aarteil S."/>
            <person name="Calhoun S."/>
            <person name="Haridas S."/>
            <person name="Kuo A."/>
            <person name="Mondo S."/>
            <person name="Pangilinan J."/>
            <person name="Riley R."/>
            <person name="LaButti K."/>
            <person name="Andreopoulos B."/>
            <person name="Lipzen A."/>
            <person name="Chen C."/>
            <person name="Yan M."/>
            <person name="Daum C."/>
            <person name="Ng V."/>
            <person name="Clum A."/>
            <person name="Steindorff A."/>
            <person name="Ohm R.A."/>
            <person name="Martin F."/>
            <person name="Silar P."/>
            <person name="Natvig D.O."/>
            <person name="Lalanne C."/>
            <person name="Gautier V."/>
            <person name="Ament-Velasquez S.L."/>
            <person name="Kruys A."/>
            <person name="Hutchinson M.I."/>
            <person name="Powell A.J."/>
            <person name="Barry K."/>
            <person name="Miller A.N."/>
            <person name="Grigoriev I.V."/>
            <person name="Debuchy R."/>
            <person name="Gladieux P."/>
            <person name="Hiltunen Thoren M."/>
            <person name="Johannesson H."/>
        </authorList>
    </citation>
    <scope>NUCLEOTIDE SEQUENCE</scope>
    <source>
        <strain evidence="1">CBS 955.72</strain>
    </source>
</reference>
<accession>A0AAJ0HX04</accession>
<proteinExistence type="predicted"/>
<evidence type="ECO:0000313" key="2">
    <source>
        <dbReference type="Proteomes" id="UP001275084"/>
    </source>
</evidence>
<gene>
    <name evidence="1" type="ORF">B0T25DRAFT_432750</name>
</gene>
<sequence>KLTLNKRIAAKQTEDNLMVAPSDFRNEELASKIADIIQSTSKSYRANATTIAISINNHSKRDITKHFKELQIDWPVV</sequence>
<dbReference type="AlphaFoldDB" id="A0AAJ0HX04"/>
<dbReference type="EMBL" id="JAUIQD010000001">
    <property type="protein sequence ID" value="KAK3364236.1"/>
    <property type="molecule type" value="Genomic_DNA"/>
</dbReference>
<reference evidence="1" key="2">
    <citation type="submission" date="2023-06" db="EMBL/GenBank/DDBJ databases">
        <authorList>
            <consortium name="Lawrence Berkeley National Laboratory"/>
            <person name="Haridas S."/>
            <person name="Hensen N."/>
            <person name="Bonometti L."/>
            <person name="Westerberg I."/>
            <person name="Brannstrom I.O."/>
            <person name="Guillou S."/>
            <person name="Cros-Aarteil S."/>
            <person name="Calhoun S."/>
            <person name="Kuo A."/>
            <person name="Mondo S."/>
            <person name="Pangilinan J."/>
            <person name="Riley R."/>
            <person name="Labutti K."/>
            <person name="Andreopoulos B."/>
            <person name="Lipzen A."/>
            <person name="Chen C."/>
            <person name="Yanf M."/>
            <person name="Daum C."/>
            <person name="Ng V."/>
            <person name="Clum A."/>
            <person name="Steindorff A."/>
            <person name="Ohm R."/>
            <person name="Martin F."/>
            <person name="Silar P."/>
            <person name="Natvig D."/>
            <person name="Lalanne C."/>
            <person name="Gautier V."/>
            <person name="Ament-Velasquez S.L."/>
            <person name="Kruys A."/>
            <person name="Hutchinson M.I."/>
            <person name="Powell A.J."/>
            <person name="Barry K."/>
            <person name="Miller A.N."/>
            <person name="Grigoriev I.V."/>
            <person name="Debuchy R."/>
            <person name="Gladieux P."/>
            <person name="Thoren M.H."/>
            <person name="Johannesson H."/>
        </authorList>
    </citation>
    <scope>NUCLEOTIDE SEQUENCE</scope>
    <source>
        <strain evidence="1">CBS 955.72</strain>
    </source>
</reference>
<dbReference type="Proteomes" id="UP001275084">
    <property type="component" value="Unassembled WGS sequence"/>
</dbReference>
<feature type="non-terminal residue" evidence="1">
    <location>
        <position position="1"/>
    </location>
</feature>
<organism evidence="1 2">
    <name type="scientific">Lasiosphaeria hispida</name>
    <dbReference type="NCBI Taxonomy" id="260671"/>
    <lineage>
        <taxon>Eukaryota</taxon>
        <taxon>Fungi</taxon>
        <taxon>Dikarya</taxon>
        <taxon>Ascomycota</taxon>
        <taxon>Pezizomycotina</taxon>
        <taxon>Sordariomycetes</taxon>
        <taxon>Sordariomycetidae</taxon>
        <taxon>Sordariales</taxon>
        <taxon>Lasiosphaeriaceae</taxon>
        <taxon>Lasiosphaeria</taxon>
    </lineage>
</organism>
<keyword evidence="2" id="KW-1185">Reference proteome</keyword>
<evidence type="ECO:0000313" key="1">
    <source>
        <dbReference type="EMBL" id="KAK3364236.1"/>
    </source>
</evidence>
<comment type="caution">
    <text evidence="1">The sequence shown here is derived from an EMBL/GenBank/DDBJ whole genome shotgun (WGS) entry which is preliminary data.</text>
</comment>